<organism evidence="1 2">
    <name type="scientific">Leadbetterella byssophila (strain DSM 17132 / JCM 16389 / KACC 11308 / NBRC 106382 / 4M15)</name>
    <dbReference type="NCBI Taxonomy" id="649349"/>
    <lineage>
        <taxon>Bacteria</taxon>
        <taxon>Pseudomonadati</taxon>
        <taxon>Bacteroidota</taxon>
        <taxon>Cytophagia</taxon>
        <taxon>Cytophagales</taxon>
        <taxon>Leadbetterellaceae</taxon>
        <taxon>Leadbetterella</taxon>
    </lineage>
</organism>
<dbReference type="AlphaFoldDB" id="E4RY11"/>
<reference evidence="1 2" key="2">
    <citation type="journal article" date="2011" name="Stand. Genomic Sci.">
        <title>Complete genome sequence of Leadbetterella byssophila type strain (4M15).</title>
        <authorList>
            <person name="Abt B."/>
            <person name="Teshima H."/>
            <person name="Lucas S."/>
            <person name="Lapidus A."/>
            <person name="Del Rio T.G."/>
            <person name="Nolan M."/>
            <person name="Tice H."/>
            <person name="Cheng J.F."/>
            <person name="Pitluck S."/>
            <person name="Liolios K."/>
            <person name="Pagani I."/>
            <person name="Ivanova N."/>
            <person name="Mavromatis K."/>
            <person name="Pati A."/>
            <person name="Tapia R."/>
            <person name="Han C."/>
            <person name="Goodwin L."/>
            <person name="Chen A."/>
            <person name="Palaniappan K."/>
            <person name="Land M."/>
            <person name="Hauser L."/>
            <person name="Chang Y.J."/>
            <person name="Jeffries C.D."/>
            <person name="Rohde M."/>
            <person name="Goker M."/>
            <person name="Tindall B.J."/>
            <person name="Detter J.C."/>
            <person name="Woyke T."/>
            <person name="Bristow J."/>
            <person name="Eisen J.A."/>
            <person name="Markowitz V."/>
            <person name="Hugenholtz P."/>
            <person name="Klenk H.P."/>
            <person name="Kyrpides N.C."/>
        </authorList>
    </citation>
    <scope>NUCLEOTIDE SEQUENCE [LARGE SCALE GENOMIC DNA]</scope>
    <source>
        <strain evidence="2">DSM 17132 / JCM 16389 / KACC 11308 / NBRC 106382 / 4M15</strain>
    </source>
</reference>
<evidence type="ECO:0000313" key="1">
    <source>
        <dbReference type="EMBL" id="ADQ16339.1"/>
    </source>
</evidence>
<protein>
    <submittedName>
        <fullName evidence="1">Uncharacterized protein</fullName>
    </submittedName>
</protein>
<sequence length="55" mass="5960">MLSGNLPAGFMGEEPDPQDLKGAQLTAQAIAKKYPLALPMTNYLDGTWHMLDGQI</sequence>
<reference key="1">
    <citation type="submission" date="2010-11" db="EMBL/GenBank/DDBJ databases">
        <title>The complete genome of Leadbetterella byssophila DSM 17132.</title>
        <authorList>
            <consortium name="US DOE Joint Genome Institute (JGI-PGF)"/>
            <person name="Lucas S."/>
            <person name="Copeland A."/>
            <person name="Lapidus A."/>
            <person name="Glavina del Rio T."/>
            <person name="Dalin E."/>
            <person name="Tice H."/>
            <person name="Bruce D."/>
            <person name="Goodwin L."/>
            <person name="Pitluck S."/>
            <person name="Kyrpides N."/>
            <person name="Mavromatis K."/>
            <person name="Ivanova N."/>
            <person name="Teshima H."/>
            <person name="Brettin T."/>
            <person name="Detter J.C."/>
            <person name="Han C."/>
            <person name="Tapia R."/>
            <person name="Land M."/>
            <person name="Hauser L."/>
            <person name="Markowitz V."/>
            <person name="Cheng J.-F."/>
            <person name="Hugenholtz P."/>
            <person name="Woyke T."/>
            <person name="Wu D."/>
            <person name="Tindall B."/>
            <person name="Pomrenke H.G."/>
            <person name="Brambilla E."/>
            <person name="Klenk H.-P."/>
            <person name="Eisen J.A."/>
        </authorList>
    </citation>
    <scope>NUCLEOTIDE SEQUENCE [LARGE SCALE GENOMIC DNA]</scope>
    <source>
        <strain>DSM 17132</strain>
    </source>
</reference>
<dbReference type="RefSeq" id="WP_013407391.1">
    <property type="nucleotide sequence ID" value="NC_014655.1"/>
</dbReference>
<proteinExistence type="predicted"/>
<dbReference type="KEGG" id="lby:Lbys_0574"/>
<gene>
    <name evidence="1" type="ordered locus">Lbys_0574</name>
</gene>
<dbReference type="Proteomes" id="UP000007435">
    <property type="component" value="Chromosome"/>
</dbReference>
<name>E4RY11_LEAB4</name>
<evidence type="ECO:0000313" key="2">
    <source>
        <dbReference type="Proteomes" id="UP000007435"/>
    </source>
</evidence>
<dbReference type="EMBL" id="CP002305">
    <property type="protein sequence ID" value="ADQ16339.1"/>
    <property type="molecule type" value="Genomic_DNA"/>
</dbReference>
<dbReference type="HOGENOM" id="CLU_3026707_0_0_10"/>
<accession>E4RY11</accession>
<keyword evidence="2" id="KW-1185">Reference proteome</keyword>